<evidence type="ECO:0000313" key="4">
    <source>
        <dbReference type="Proteomes" id="UP000188342"/>
    </source>
</evidence>
<feature type="transmembrane region" description="Helical" evidence="1">
    <location>
        <begin position="185"/>
        <end position="204"/>
    </location>
</feature>
<keyword evidence="1" id="KW-0472">Membrane</keyword>
<keyword evidence="1" id="KW-1133">Transmembrane helix</keyword>
<evidence type="ECO:0000259" key="2">
    <source>
        <dbReference type="Pfam" id="PF02698"/>
    </source>
</evidence>
<evidence type="ECO:0000313" key="3">
    <source>
        <dbReference type="EMBL" id="SJN21084.1"/>
    </source>
</evidence>
<dbReference type="RefSeq" id="WP_256762563.1">
    <property type="nucleotide sequence ID" value="NZ_FUKQ01000010.1"/>
</dbReference>
<gene>
    <name evidence="3" type="ORF">FM114_02700</name>
</gene>
<dbReference type="GO" id="GO:0000270">
    <property type="term" value="P:peptidoglycan metabolic process"/>
    <property type="evidence" value="ECO:0007669"/>
    <property type="project" value="TreeGrafter"/>
</dbReference>
<dbReference type="PANTHER" id="PTHR30336">
    <property type="entry name" value="INNER MEMBRANE PROTEIN, PROBABLE PERMEASE"/>
    <property type="match status" value="1"/>
</dbReference>
<feature type="domain" description="DUF218" evidence="2">
    <location>
        <begin position="25"/>
        <end position="174"/>
    </location>
</feature>
<dbReference type="Gene3D" id="3.40.50.620">
    <property type="entry name" value="HUPs"/>
    <property type="match status" value="1"/>
</dbReference>
<dbReference type="InterPro" id="IPR014729">
    <property type="entry name" value="Rossmann-like_a/b/a_fold"/>
</dbReference>
<dbReference type="EMBL" id="FUKQ01000010">
    <property type="protein sequence ID" value="SJN21084.1"/>
    <property type="molecule type" value="Genomic_DNA"/>
</dbReference>
<organism evidence="3 4">
    <name type="scientific">Luteococcus japonicus LSP_Lj1</name>
    <dbReference type="NCBI Taxonomy" id="1255658"/>
    <lineage>
        <taxon>Bacteria</taxon>
        <taxon>Bacillati</taxon>
        <taxon>Actinomycetota</taxon>
        <taxon>Actinomycetes</taxon>
        <taxon>Propionibacteriales</taxon>
        <taxon>Propionibacteriaceae</taxon>
        <taxon>Luteococcus</taxon>
    </lineage>
</organism>
<dbReference type="InterPro" id="IPR003848">
    <property type="entry name" value="DUF218"/>
</dbReference>
<sequence>MALLFFGYVGYGVLYQRLARSSKPDYIVTLGTGLIRERVPPLLAGRIDGALDLYRRERAAGRRPLLVMSGGKGSDELVAEAVAMARYALDRGIPAEDLLLEDQSATTEQNLRLTTDVVLADPRLGPGARGVAVTSNYHAMRAALLASEIGVPVQVVGTRTADYFWPSAMLREFVAVMKGFWRMQVLVFCLVTLPLPLFLAWAMMR</sequence>
<dbReference type="PANTHER" id="PTHR30336:SF18">
    <property type="entry name" value="MEMBRANE PROTEIN"/>
    <property type="match status" value="1"/>
</dbReference>
<dbReference type="CDD" id="cd06259">
    <property type="entry name" value="YdcF-like"/>
    <property type="match status" value="1"/>
</dbReference>
<dbReference type="GO" id="GO:0005886">
    <property type="term" value="C:plasma membrane"/>
    <property type="evidence" value="ECO:0007669"/>
    <property type="project" value="TreeGrafter"/>
</dbReference>
<keyword evidence="1" id="KW-0812">Transmembrane</keyword>
<dbReference type="Proteomes" id="UP000188342">
    <property type="component" value="Unassembled WGS sequence"/>
</dbReference>
<keyword evidence="4" id="KW-1185">Reference proteome</keyword>
<evidence type="ECO:0000256" key="1">
    <source>
        <dbReference type="SAM" id="Phobius"/>
    </source>
</evidence>
<dbReference type="AlphaFoldDB" id="A0A1R4IN78"/>
<dbReference type="GO" id="GO:0043164">
    <property type="term" value="P:Gram-negative-bacterium-type cell wall biogenesis"/>
    <property type="evidence" value="ECO:0007669"/>
    <property type="project" value="TreeGrafter"/>
</dbReference>
<reference evidence="3 4" key="1">
    <citation type="submission" date="2017-02" db="EMBL/GenBank/DDBJ databases">
        <authorList>
            <person name="Peterson S.W."/>
        </authorList>
    </citation>
    <scope>NUCLEOTIDE SEQUENCE [LARGE SCALE GENOMIC DNA]</scope>
    <source>
        <strain evidence="3 4">LSP_Lj1</strain>
    </source>
</reference>
<dbReference type="Pfam" id="PF02698">
    <property type="entry name" value="DUF218"/>
    <property type="match status" value="1"/>
</dbReference>
<protein>
    <recommendedName>
        <fullName evidence="2">DUF218 domain-containing protein</fullName>
    </recommendedName>
</protein>
<proteinExistence type="predicted"/>
<name>A0A1R4IN78_9ACTN</name>
<accession>A0A1R4IN78</accession>
<dbReference type="InterPro" id="IPR051599">
    <property type="entry name" value="Cell_Envelope_Assoc"/>
</dbReference>